<proteinExistence type="predicted"/>
<name>A0ABU6RG80_9FABA</name>
<evidence type="ECO:0000313" key="1">
    <source>
        <dbReference type="EMBL" id="MED6122940.1"/>
    </source>
</evidence>
<organism evidence="1 2">
    <name type="scientific">Stylosanthes scabra</name>
    <dbReference type="NCBI Taxonomy" id="79078"/>
    <lineage>
        <taxon>Eukaryota</taxon>
        <taxon>Viridiplantae</taxon>
        <taxon>Streptophyta</taxon>
        <taxon>Embryophyta</taxon>
        <taxon>Tracheophyta</taxon>
        <taxon>Spermatophyta</taxon>
        <taxon>Magnoliopsida</taxon>
        <taxon>eudicotyledons</taxon>
        <taxon>Gunneridae</taxon>
        <taxon>Pentapetalae</taxon>
        <taxon>rosids</taxon>
        <taxon>fabids</taxon>
        <taxon>Fabales</taxon>
        <taxon>Fabaceae</taxon>
        <taxon>Papilionoideae</taxon>
        <taxon>50 kb inversion clade</taxon>
        <taxon>dalbergioids sensu lato</taxon>
        <taxon>Dalbergieae</taxon>
        <taxon>Pterocarpus clade</taxon>
        <taxon>Stylosanthes</taxon>
    </lineage>
</organism>
<keyword evidence="2" id="KW-1185">Reference proteome</keyword>
<evidence type="ECO:0000313" key="2">
    <source>
        <dbReference type="Proteomes" id="UP001341840"/>
    </source>
</evidence>
<reference evidence="1 2" key="1">
    <citation type="journal article" date="2023" name="Plants (Basel)">
        <title>Bridging the Gap: Combining Genomics and Transcriptomics Approaches to Understand Stylosanthes scabra, an Orphan Legume from the Brazilian Caatinga.</title>
        <authorList>
            <person name="Ferreira-Neto J.R.C."/>
            <person name="da Silva M.D."/>
            <person name="Binneck E."/>
            <person name="de Melo N.F."/>
            <person name="da Silva R.H."/>
            <person name="de Melo A.L.T.M."/>
            <person name="Pandolfi V."/>
            <person name="Bustamante F.O."/>
            <person name="Brasileiro-Vidal A.C."/>
            <person name="Benko-Iseppon A.M."/>
        </authorList>
    </citation>
    <scope>NUCLEOTIDE SEQUENCE [LARGE SCALE GENOMIC DNA]</scope>
    <source>
        <tissue evidence="1">Leaves</tissue>
    </source>
</reference>
<gene>
    <name evidence="1" type="ORF">PIB30_044603</name>
</gene>
<dbReference type="Proteomes" id="UP001341840">
    <property type="component" value="Unassembled WGS sequence"/>
</dbReference>
<sequence length="103" mass="11560">MVGNNNTTNNNFIPQRLLLNNGLEFFCGDMVFSDKIIIGSNRPNWGESNSSGNSVIYQQPLLASSNYQQQDQGVRPSEECALEEYSTIATIMRRNNSNTMLHV</sequence>
<dbReference type="EMBL" id="JASCZI010030475">
    <property type="protein sequence ID" value="MED6122940.1"/>
    <property type="molecule type" value="Genomic_DNA"/>
</dbReference>
<comment type="caution">
    <text evidence="1">The sequence shown here is derived from an EMBL/GenBank/DDBJ whole genome shotgun (WGS) entry which is preliminary data.</text>
</comment>
<accession>A0ABU6RG80</accession>
<protein>
    <submittedName>
        <fullName evidence="1">Uncharacterized protein</fullName>
    </submittedName>
</protein>